<keyword evidence="1" id="KW-1133">Transmembrane helix</keyword>
<keyword evidence="1" id="KW-0812">Transmembrane</keyword>
<dbReference type="EMBL" id="JAAVVJ010000005">
    <property type="protein sequence ID" value="KAF7223302.1"/>
    <property type="molecule type" value="Genomic_DNA"/>
</dbReference>
<keyword evidence="1" id="KW-0472">Membrane</keyword>
<accession>A0A9D2YMH9</accession>
<sequence>QLQEDLLKKRAEKTSGCARLVKNVLLFIELLTTFLLFKGGVLIYAEHCNKPVIGHFGHAVILPTTGQGWSRLPRCDLKGIIPSSDACTHSQGLPAVFGLLLCSQINPCTMTSVTIVDWVRELNSVRMFDVWIIR</sequence>
<evidence type="ECO:0000313" key="3">
    <source>
        <dbReference type="Proteomes" id="UP000822369"/>
    </source>
</evidence>
<organism evidence="2 3">
    <name type="scientific">Nothobranchius furzeri</name>
    <name type="common">Turquoise killifish</name>
    <dbReference type="NCBI Taxonomy" id="105023"/>
    <lineage>
        <taxon>Eukaryota</taxon>
        <taxon>Metazoa</taxon>
        <taxon>Chordata</taxon>
        <taxon>Craniata</taxon>
        <taxon>Vertebrata</taxon>
        <taxon>Euteleostomi</taxon>
        <taxon>Actinopterygii</taxon>
        <taxon>Neopterygii</taxon>
        <taxon>Teleostei</taxon>
        <taxon>Neoteleostei</taxon>
        <taxon>Acanthomorphata</taxon>
        <taxon>Ovalentaria</taxon>
        <taxon>Atherinomorphae</taxon>
        <taxon>Cyprinodontiformes</taxon>
        <taxon>Nothobranchiidae</taxon>
        <taxon>Nothobranchius</taxon>
    </lineage>
</organism>
<feature type="non-terminal residue" evidence="2">
    <location>
        <position position="134"/>
    </location>
</feature>
<name>A0A9D2YMH9_NOTFU</name>
<proteinExistence type="predicted"/>
<protein>
    <submittedName>
        <fullName evidence="2">Transcript variant X1</fullName>
    </submittedName>
</protein>
<dbReference type="AlphaFoldDB" id="A0A9D2YMH9"/>
<comment type="caution">
    <text evidence="2">The sequence shown here is derived from an EMBL/GenBank/DDBJ whole genome shotgun (WGS) entry which is preliminary data.</text>
</comment>
<dbReference type="Proteomes" id="UP000822369">
    <property type="component" value="Chromosome 5"/>
</dbReference>
<reference evidence="2" key="1">
    <citation type="submission" date="2020-03" db="EMBL/GenBank/DDBJ databases">
        <title>Intra-Species Differences in Population Size shape Life History and Genome Evolution.</title>
        <authorList>
            <person name="Willemsen D."/>
            <person name="Cui R."/>
            <person name="Valenzano D.R."/>
        </authorList>
    </citation>
    <scope>NUCLEOTIDE SEQUENCE</scope>
    <source>
        <strain evidence="2">GRZ</strain>
        <tissue evidence="2">Whole</tissue>
    </source>
</reference>
<evidence type="ECO:0000256" key="1">
    <source>
        <dbReference type="SAM" id="Phobius"/>
    </source>
</evidence>
<evidence type="ECO:0000313" key="2">
    <source>
        <dbReference type="EMBL" id="KAF7223302.1"/>
    </source>
</evidence>
<gene>
    <name evidence="2" type="ORF">G4P62_018483</name>
</gene>
<feature type="transmembrane region" description="Helical" evidence="1">
    <location>
        <begin position="20"/>
        <end position="45"/>
    </location>
</feature>